<keyword evidence="1" id="KW-0472">Membrane</keyword>
<name>A0ABW7UT51_9ACTN</name>
<feature type="transmembrane region" description="Helical" evidence="1">
    <location>
        <begin position="68"/>
        <end position="91"/>
    </location>
</feature>
<feature type="transmembrane region" description="Helical" evidence="1">
    <location>
        <begin position="194"/>
        <end position="213"/>
    </location>
</feature>
<proteinExistence type="predicted"/>
<evidence type="ECO:0000256" key="1">
    <source>
        <dbReference type="SAM" id="Phobius"/>
    </source>
</evidence>
<gene>
    <name evidence="3" type="ORF">ACH429_17080</name>
</gene>
<keyword evidence="1" id="KW-1133">Transmembrane helix</keyword>
<dbReference type="InterPro" id="IPR052710">
    <property type="entry name" value="CAAX_protease"/>
</dbReference>
<dbReference type="Pfam" id="PF02517">
    <property type="entry name" value="Rce1-like"/>
    <property type="match status" value="1"/>
</dbReference>
<dbReference type="PANTHER" id="PTHR36435">
    <property type="entry name" value="SLR1288 PROTEIN"/>
    <property type="match status" value="1"/>
</dbReference>
<feature type="transmembrane region" description="Helical" evidence="1">
    <location>
        <begin position="225"/>
        <end position="248"/>
    </location>
</feature>
<feature type="transmembrane region" description="Helical" evidence="1">
    <location>
        <begin position="27"/>
        <end position="48"/>
    </location>
</feature>
<feature type="domain" description="CAAX prenyl protease 2/Lysostaphin resistance protein A-like" evidence="2">
    <location>
        <begin position="116"/>
        <end position="205"/>
    </location>
</feature>
<comment type="caution">
    <text evidence="3">The sequence shown here is derived from an EMBL/GenBank/DDBJ whole genome shotgun (WGS) entry which is preliminary data.</text>
</comment>
<feature type="transmembrane region" description="Helical" evidence="1">
    <location>
        <begin position="111"/>
        <end position="129"/>
    </location>
</feature>
<dbReference type="EMBL" id="JBIRWE010000006">
    <property type="protein sequence ID" value="MFI1965794.1"/>
    <property type="molecule type" value="Genomic_DNA"/>
</dbReference>
<accession>A0ABW7UT51</accession>
<feature type="transmembrane region" description="Helical" evidence="1">
    <location>
        <begin position="141"/>
        <end position="163"/>
    </location>
</feature>
<protein>
    <submittedName>
        <fullName evidence="3">Lysostaphin resistance A-like protein</fullName>
    </submittedName>
</protein>
<evidence type="ECO:0000259" key="2">
    <source>
        <dbReference type="Pfam" id="PF02517"/>
    </source>
</evidence>
<feature type="transmembrane region" description="Helical" evidence="1">
    <location>
        <begin position="169"/>
        <end position="187"/>
    </location>
</feature>
<keyword evidence="1" id="KW-0812">Transmembrane</keyword>
<dbReference type="PANTHER" id="PTHR36435:SF1">
    <property type="entry name" value="CAAX AMINO TERMINAL PROTEASE FAMILY PROTEIN"/>
    <property type="match status" value="1"/>
</dbReference>
<keyword evidence="4" id="KW-1185">Reference proteome</keyword>
<evidence type="ECO:0000313" key="3">
    <source>
        <dbReference type="EMBL" id="MFI1965794.1"/>
    </source>
</evidence>
<dbReference type="InterPro" id="IPR003675">
    <property type="entry name" value="Rce1/LyrA-like_dom"/>
</dbReference>
<dbReference type="Proteomes" id="UP001611548">
    <property type="component" value="Unassembled WGS sequence"/>
</dbReference>
<reference evidence="3 4" key="1">
    <citation type="submission" date="2024-10" db="EMBL/GenBank/DDBJ databases">
        <title>The Natural Products Discovery Center: Release of the First 8490 Sequenced Strains for Exploring Actinobacteria Biosynthetic Diversity.</title>
        <authorList>
            <person name="Kalkreuter E."/>
            <person name="Kautsar S.A."/>
            <person name="Yang D."/>
            <person name="Bader C.D."/>
            <person name="Teijaro C.N."/>
            <person name="Fluegel L."/>
            <person name="Davis C.M."/>
            <person name="Simpson J.R."/>
            <person name="Lauterbach L."/>
            <person name="Steele A.D."/>
            <person name="Gui C."/>
            <person name="Meng S."/>
            <person name="Li G."/>
            <person name="Viehrig K."/>
            <person name="Ye F."/>
            <person name="Su P."/>
            <person name="Kiefer A.F."/>
            <person name="Nichols A."/>
            <person name="Cepeda A.J."/>
            <person name="Yan W."/>
            <person name="Fan B."/>
            <person name="Jiang Y."/>
            <person name="Adhikari A."/>
            <person name="Zheng C.-J."/>
            <person name="Schuster L."/>
            <person name="Cowan T.M."/>
            <person name="Smanski M.J."/>
            <person name="Chevrette M.G."/>
            <person name="De Carvalho L.P.S."/>
            <person name="Shen B."/>
        </authorList>
    </citation>
    <scope>NUCLEOTIDE SEQUENCE [LARGE SCALE GENOMIC DNA]</scope>
    <source>
        <strain evidence="3 4">NPDC020327</strain>
    </source>
</reference>
<organism evidence="3 4">
    <name type="scientific">Streptomyces pathocidini</name>
    <dbReference type="NCBI Taxonomy" id="1650571"/>
    <lineage>
        <taxon>Bacteria</taxon>
        <taxon>Bacillati</taxon>
        <taxon>Actinomycetota</taxon>
        <taxon>Actinomycetes</taxon>
        <taxon>Kitasatosporales</taxon>
        <taxon>Streptomycetaceae</taxon>
        <taxon>Streptomyces</taxon>
    </lineage>
</organism>
<evidence type="ECO:0000313" key="4">
    <source>
        <dbReference type="Proteomes" id="UP001611548"/>
    </source>
</evidence>
<sequence>MIGIGIAAVVETDPPPADSEQIFTNPLANLTALLIGLAASIPAVWFVVRWVGRRPAGTLSSVTGRLRLGWLGRCSAIAFALMAVQLGLLLAWTSDTDTGAALERGFPGWPALLLSLAVLCAVVPFQAAAEEYVFRGWMVQLIGRVVRSPWPGTVLASLLFALAHGLGESSGFALLFYSALWWGWLVIRTGGLEAVIALHTANNLLGLVLAAAFGELADSGTAADAPWQALILELVFAPLYCLMVAHLADRKGLSRRS</sequence>
<dbReference type="RefSeq" id="WP_398718592.1">
    <property type="nucleotide sequence ID" value="NZ_JBIRWE010000006.1"/>
</dbReference>